<evidence type="ECO:0000313" key="3">
    <source>
        <dbReference type="Proteomes" id="UP000663090"/>
    </source>
</evidence>
<feature type="transmembrane region" description="Helical" evidence="1">
    <location>
        <begin position="229"/>
        <end position="248"/>
    </location>
</feature>
<feature type="transmembrane region" description="Helical" evidence="1">
    <location>
        <begin position="20"/>
        <end position="46"/>
    </location>
</feature>
<accession>A0ABX7NDX1</accession>
<dbReference type="Proteomes" id="UP000663090">
    <property type="component" value="Chromosome"/>
</dbReference>
<feature type="transmembrane region" description="Helical" evidence="1">
    <location>
        <begin position="82"/>
        <end position="100"/>
    </location>
</feature>
<evidence type="ECO:0000256" key="1">
    <source>
        <dbReference type="SAM" id="Phobius"/>
    </source>
</evidence>
<name>A0ABX7NDX1_9BACT</name>
<reference evidence="2 3" key="1">
    <citation type="submission" date="2021-02" db="EMBL/GenBank/DDBJ databases">
        <title>De Novo genome assembly of isolated myxobacteria.</title>
        <authorList>
            <person name="Stevens D.C."/>
        </authorList>
    </citation>
    <scope>NUCLEOTIDE SEQUENCE [LARGE SCALE GENOMIC DNA]</scope>
    <source>
        <strain evidence="2 3">SCHIC003</strain>
    </source>
</reference>
<keyword evidence="3" id="KW-1185">Reference proteome</keyword>
<evidence type="ECO:0000313" key="2">
    <source>
        <dbReference type="EMBL" id="QSQ16863.1"/>
    </source>
</evidence>
<dbReference type="RefSeq" id="WP_206718499.1">
    <property type="nucleotide sequence ID" value="NZ_CP071091.1"/>
</dbReference>
<organism evidence="2 3">
    <name type="scientific">Myxococcus landrumensis</name>
    <dbReference type="NCBI Taxonomy" id="2813577"/>
    <lineage>
        <taxon>Bacteria</taxon>
        <taxon>Pseudomonadati</taxon>
        <taxon>Myxococcota</taxon>
        <taxon>Myxococcia</taxon>
        <taxon>Myxococcales</taxon>
        <taxon>Cystobacterineae</taxon>
        <taxon>Myxococcaceae</taxon>
        <taxon>Myxococcus</taxon>
    </lineage>
</organism>
<feature type="transmembrane region" description="Helical" evidence="1">
    <location>
        <begin position="109"/>
        <end position="129"/>
    </location>
</feature>
<keyword evidence="1" id="KW-0812">Transmembrane</keyword>
<keyword evidence="1" id="KW-1133">Transmembrane helix</keyword>
<proteinExistence type="predicted"/>
<keyword evidence="1" id="KW-0472">Membrane</keyword>
<feature type="transmembrane region" description="Helical" evidence="1">
    <location>
        <begin position="58"/>
        <end position="76"/>
    </location>
</feature>
<dbReference type="EMBL" id="CP071091">
    <property type="protein sequence ID" value="QSQ16863.1"/>
    <property type="molecule type" value="Genomic_DNA"/>
</dbReference>
<protein>
    <recommendedName>
        <fullName evidence="4">M50 family peptidase</fullName>
    </recommendedName>
</protein>
<feature type="transmembrane region" description="Helical" evidence="1">
    <location>
        <begin position="169"/>
        <end position="190"/>
    </location>
</feature>
<sequence>MPSWLDAASTADDSEHLHELRLRVVVIPVALLLGYLAATGSMNFIIRLVTMYVHEMGHAVTAWLCGIPAIPAPWVTPTGEKRWYWMALLLSGALALWAWTGRRQRRNDWVASATLLLALQLVCTFGLSLDRAQALISFGGDAGMLVLGTALMGTFYVRPGSYLHAKGLRWGFVGIGALAFWDSFHLWWAARTDAEAIPFGRIEGVGLSDASTLVETYGWAESDLIRRHVVLGFACLTALAALYALTLYRERAHLRAALRALPFQDG</sequence>
<gene>
    <name evidence="2" type="ORF">JY572_12775</name>
</gene>
<evidence type="ECO:0008006" key="4">
    <source>
        <dbReference type="Google" id="ProtNLM"/>
    </source>
</evidence>
<feature type="transmembrane region" description="Helical" evidence="1">
    <location>
        <begin position="135"/>
        <end position="157"/>
    </location>
</feature>